<organism evidence="4 5">
    <name type="scientific">Nisaea acidiphila</name>
    <dbReference type="NCBI Taxonomy" id="1862145"/>
    <lineage>
        <taxon>Bacteria</taxon>
        <taxon>Pseudomonadati</taxon>
        <taxon>Pseudomonadota</taxon>
        <taxon>Alphaproteobacteria</taxon>
        <taxon>Rhodospirillales</taxon>
        <taxon>Thalassobaculaceae</taxon>
        <taxon>Nisaea</taxon>
    </lineage>
</organism>
<evidence type="ECO:0000313" key="5">
    <source>
        <dbReference type="Proteomes" id="UP001060336"/>
    </source>
</evidence>
<dbReference type="InterPro" id="IPR050631">
    <property type="entry name" value="PheA/TfdB_FAD_monoxygenase"/>
</dbReference>
<gene>
    <name evidence="4" type="ORF">NUH88_02765</name>
</gene>
<keyword evidence="1" id="KW-0560">Oxidoreductase</keyword>
<dbReference type="RefSeq" id="WP_257769820.1">
    <property type="nucleotide sequence ID" value="NZ_CP102480.1"/>
</dbReference>
<dbReference type="AlphaFoldDB" id="A0A9J7ATJ7"/>
<dbReference type="PRINTS" id="PR00420">
    <property type="entry name" value="RNGMNOXGNASE"/>
</dbReference>
<dbReference type="GO" id="GO:0004497">
    <property type="term" value="F:monooxygenase activity"/>
    <property type="evidence" value="ECO:0007669"/>
    <property type="project" value="UniProtKB-KW"/>
</dbReference>
<keyword evidence="4" id="KW-0503">Monooxygenase</keyword>
<dbReference type="Gene3D" id="3.30.9.20">
    <property type="match status" value="1"/>
</dbReference>
<evidence type="ECO:0000313" key="4">
    <source>
        <dbReference type="EMBL" id="UUX50623.1"/>
    </source>
</evidence>
<dbReference type="GO" id="GO:0071949">
    <property type="term" value="F:FAD binding"/>
    <property type="evidence" value="ECO:0007669"/>
    <property type="project" value="InterPro"/>
</dbReference>
<keyword evidence="2" id="KW-0520">NAD</keyword>
<feature type="domain" description="FAD-binding" evidence="3">
    <location>
        <begin position="240"/>
        <end position="318"/>
    </location>
</feature>
<evidence type="ECO:0000256" key="1">
    <source>
        <dbReference type="ARBA" id="ARBA00023002"/>
    </source>
</evidence>
<evidence type="ECO:0000259" key="3">
    <source>
        <dbReference type="Pfam" id="PF01494"/>
    </source>
</evidence>
<proteinExistence type="predicted"/>
<dbReference type="SUPFAM" id="SSF51905">
    <property type="entry name" value="FAD/NAD(P)-binding domain"/>
    <property type="match status" value="1"/>
</dbReference>
<protein>
    <submittedName>
        <fullName evidence="4">FAD-dependent monooxygenase</fullName>
    </submittedName>
</protein>
<evidence type="ECO:0000256" key="2">
    <source>
        <dbReference type="ARBA" id="ARBA00023027"/>
    </source>
</evidence>
<reference evidence="4" key="1">
    <citation type="submission" date="2022-08" db="EMBL/GenBank/DDBJ databases">
        <title>Nisaea acidiphila sp. nov., isolated from a marine algal debris and emended description of the genus Nisaea Urios et al. 2008.</title>
        <authorList>
            <person name="Kwon K."/>
        </authorList>
    </citation>
    <scope>NUCLEOTIDE SEQUENCE</scope>
    <source>
        <strain evidence="4">MEBiC11861</strain>
    </source>
</reference>
<sequence>MRIAVVGGGPAGLYFSYLMKRRRPETEIRLYERNPEGATFGFGVVFSDTALAFMAADDPETHDAILPAMETWRDLTLDLEGERIAIDGIGFAAIGRLELIRILTDRARSAGIDPRFETELTDLAEIEGADLIVGADGLNSLVRGDGSVFGAELPELENRFIWYGTDRPFDTLTQSFRRSADGPFNAHHYRYTADLSTFIVETDAATWNAAGFDGMDEAGNRSYCEDVFSDVLAGHRLISNKSHWRRFPKLSCQTWHDGKCVLIGDAAHTAHFSIGSGTRLAMEDALALASALLAQPDNIPAALTNFETARKPICDKIVGAANRSAEWYEDFARHLELGPAEFAHSYIQRSGRISDERLRSLAPRFFERYSGAWDSTEAAQMG</sequence>
<dbReference type="PANTHER" id="PTHR43476">
    <property type="entry name" value="3-(3-HYDROXY-PHENYL)PROPIONATE/3-HYDROXYCINNAMIC ACID HYDROXYLASE"/>
    <property type="match status" value="1"/>
</dbReference>
<name>A0A9J7ATJ7_9PROT</name>
<dbReference type="Gene3D" id="3.50.50.60">
    <property type="entry name" value="FAD/NAD(P)-binding domain"/>
    <property type="match status" value="1"/>
</dbReference>
<keyword evidence="5" id="KW-1185">Reference proteome</keyword>
<dbReference type="Proteomes" id="UP001060336">
    <property type="component" value="Chromosome"/>
</dbReference>
<dbReference type="InterPro" id="IPR002938">
    <property type="entry name" value="FAD-bd"/>
</dbReference>
<dbReference type="EMBL" id="CP102480">
    <property type="protein sequence ID" value="UUX50623.1"/>
    <property type="molecule type" value="Genomic_DNA"/>
</dbReference>
<dbReference type="Pfam" id="PF01494">
    <property type="entry name" value="FAD_binding_3"/>
    <property type="match status" value="1"/>
</dbReference>
<dbReference type="KEGG" id="naci:NUH88_02765"/>
<accession>A0A9J7ATJ7</accession>
<dbReference type="InterPro" id="IPR036188">
    <property type="entry name" value="FAD/NAD-bd_sf"/>
</dbReference>
<dbReference type="PANTHER" id="PTHR43476:SF4">
    <property type="entry name" value="BLR0106 PROTEIN"/>
    <property type="match status" value="1"/>
</dbReference>